<dbReference type="GeneID" id="37008612"/>
<dbReference type="SUPFAM" id="SSF55035">
    <property type="entry name" value="NAD-binding domain of HMG-CoA reductase"/>
    <property type="match status" value="1"/>
</dbReference>
<name>A0A2V1ANR7_9ASCO</name>
<dbReference type="PRINTS" id="PR00071">
    <property type="entry name" value="HMGCOARDTASE"/>
</dbReference>
<organism evidence="12 13">
    <name type="scientific">Candidozyma haemuli</name>
    <dbReference type="NCBI Taxonomy" id="45357"/>
    <lineage>
        <taxon>Eukaryota</taxon>
        <taxon>Fungi</taxon>
        <taxon>Dikarya</taxon>
        <taxon>Ascomycota</taxon>
        <taxon>Saccharomycotina</taxon>
        <taxon>Pichiomycetes</taxon>
        <taxon>Metschnikowiaceae</taxon>
        <taxon>Candidozyma</taxon>
    </lineage>
</organism>
<keyword evidence="7 9" id="KW-0560">Oxidoreductase</keyword>
<comment type="pathway">
    <text evidence="9">Metabolic intermediate biosynthesis; (R)-mevalonate biosynthesis; (R)-mevalonate from acetyl-CoA: step 3/3.</text>
</comment>
<proteinExistence type="inferred from homology"/>
<keyword evidence="13" id="KW-1185">Reference proteome</keyword>
<feature type="transmembrane region" description="Helical" evidence="9">
    <location>
        <begin position="198"/>
        <end position="219"/>
    </location>
</feature>
<keyword evidence="6 9" id="KW-1133">Transmembrane helix</keyword>
<dbReference type="VEuPathDB" id="FungiDB:CXQ85_003281"/>
<dbReference type="GO" id="GO:0015936">
    <property type="term" value="P:coenzyme A metabolic process"/>
    <property type="evidence" value="ECO:0007669"/>
    <property type="project" value="InterPro"/>
</dbReference>
<dbReference type="Pfam" id="PF00368">
    <property type="entry name" value="HMG-CoA_red"/>
    <property type="match status" value="1"/>
</dbReference>
<evidence type="ECO:0000256" key="10">
    <source>
        <dbReference type="SAM" id="MobiDB-lite"/>
    </source>
</evidence>
<dbReference type="Proteomes" id="UP000244309">
    <property type="component" value="Unassembled WGS sequence"/>
</dbReference>
<dbReference type="RefSeq" id="XP_025340375.1">
    <property type="nucleotide sequence ID" value="XM_025486927.1"/>
</dbReference>
<dbReference type="InterPro" id="IPR009023">
    <property type="entry name" value="HMG_CoA_Rdtase_NAD(P)-bd_sf"/>
</dbReference>
<dbReference type="GO" id="GO:0004420">
    <property type="term" value="F:hydroxymethylglutaryl-CoA reductase (NADPH) activity"/>
    <property type="evidence" value="ECO:0007669"/>
    <property type="project" value="UniProtKB-EC"/>
</dbReference>
<comment type="catalytic activity">
    <reaction evidence="9">
        <text>(R)-mevalonate + 2 NADP(+) + CoA = (3S)-3-hydroxy-3-methylglutaryl-CoA + 2 NADPH + 2 H(+)</text>
        <dbReference type="Rhea" id="RHEA:15989"/>
        <dbReference type="ChEBI" id="CHEBI:15378"/>
        <dbReference type="ChEBI" id="CHEBI:36464"/>
        <dbReference type="ChEBI" id="CHEBI:43074"/>
        <dbReference type="ChEBI" id="CHEBI:57287"/>
        <dbReference type="ChEBI" id="CHEBI:57783"/>
        <dbReference type="ChEBI" id="CHEBI:58349"/>
        <dbReference type="EC" id="1.1.1.34"/>
    </reaction>
</comment>
<keyword evidence="3 9" id="KW-0812">Transmembrane</keyword>
<dbReference type="InterPro" id="IPR023282">
    <property type="entry name" value="HMG_CoA_Rdtase_N"/>
</dbReference>
<dbReference type="UniPathway" id="UPA00058">
    <property type="reaction ID" value="UER00103"/>
</dbReference>
<dbReference type="PANTHER" id="PTHR10572:SF24">
    <property type="entry name" value="3-HYDROXY-3-METHYLGLUTARYL-COENZYME A REDUCTASE"/>
    <property type="match status" value="1"/>
</dbReference>
<feature type="transmembrane region" description="Helical" evidence="9">
    <location>
        <begin position="310"/>
        <end position="333"/>
    </location>
</feature>
<dbReference type="PROSITE" id="PS00066">
    <property type="entry name" value="HMG_COA_REDUCTASE_1"/>
    <property type="match status" value="1"/>
</dbReference>
<comment type="similarity">
    <text evidence="2 9">Belongs to the HMG-CoA reductase family.</text>
</comment>
<evidence type="ECO:0000256" key="3">
    <source>
        <dbReference type="ARBA" id="ARBA00022692"/>
    </source>
</evidence>
<dbReference type="Gene3D" id="1.10.3270.10">
    <property type="entry name" value="HMGR, N-terminal domain"/>
    <property type="match status" value="1"/>
</dbReference>
<feature type="transmembrane region" description="Helical" evidence="9">
    <location>
        <begin position="159"/>
        <end position="186"/>
    </location>
</feature>
<evidence type="ECO:0000256" key="2">
    <source>
        <dbReference type="ARBA" id="ARBA00007661"/>
    </source>
</evidence>
<sequence length="1024" mass="110542">MLNYLQTATANLARLSAHKPIHVTLLTSLLVSIAYLAVVDEYIPSQLENNRSVSYYHPPGSTDYSKWVQIDDPASYPDADAVSLVPLVFRRRHNHVLPNVPDTITGAHYEKILVVKSNVLDSKLGGLSKITAGGVTWKARSHNKVARLLEHGKSAYEKLLYLIQGAETFDIGLITVAYIAMAYTIVKVFFDLKQKDSSFWLGFSTIISSTFAFIFALAVTTKIFETKVSLLSMTEGIPFLTAIIGFKHKVSIASAVVNESASNLDVKTIVSSVISSHTTSLLRDHVTVIVALLSALLYTAKMEGLRNFCLLSSTILAFDLLLTYTFFSAVLGLKIEINRARRTHDLQNALEEEGISSFVAASIANRSAKNEYPKGDSRTTVLSFKVMLLAIFFAFHGLWLGSSWLYGSSSELFNDTTSLSQIAAKQISIGAKGTVVSILKPQVYVPNGILVTIEDLVSSVLETISSAIKDSLISKFLLFGFAISISFNAYFLNATRYQRNATNKLVEREMSRPKLNVLAKPQRKSKKSKKKSPSYDTDDSSSNDGALTFNASVKLLPLEECVKHLKEGKVRELNNDEVSSLVVAGKLPLYALEKQLQDNLRAVVVRRKAIAKLANAPVLDTERLPYAHYDYDRVFGACCENVIGYMPLPVGVAGPLIIDGTPYHVPMATTEGCLVASTMRGCKAINSGGGVQTILTQDGMTRGPCVSFPSLARAGACKLWLDSEDGQRTIKKAFNSTSRFARLQHVKTAIAGTLLFIRFKTTTGDAMGMNMISKGVEHSLKFMSEECGFDDMSVIAVSGNYCTDKKPAAINWIEGRGKSVVAEARIPKDVVEKVLKSDVDALVELNVSKNLVGSAMAGSVGGFNAHAANLVTAVFLACGQDPAQNVESSNCITLMNKVGDDLQISVSMPSIEVGTIGGGTILEAQGSMLDLLGVRGPHPNNPGDNSRRLACIVASTVLAAELSLCSALAAGHLVQSHMQHNRSKAPGSSDKAAATPAAKPVENGTSNGQDLKRLKEGSVNCIKS</sequence>
<dbReference type="Pfam" id="PF12349">
    <property type="entry name" value="Sterol-sensing"/>
    <property type="match status" value="1"/>
</dbReference>
<evidence type="ECO:0000256" key="7">
    <source>
        <dbReference type="ARBA" id="ARBA00023002"/>
    </source>
</evidence>
<dbReference type="Gene3D" id="3.90.770.10">
    <property type="entry name" value="3-hydroxy-3-methylglutaryl-coenzyme A Reductase, Chain A, domain 2"/>
    <property type="match status" value="1"/>
</dbReference>
<dbReference type="PROSITE" id="PS01192">
    <property type="entry name" value="HMG_COA_REDUCTASE_3"/>
    <property type="match status" value="1"/>
</dbReference>
<dbReference type="InterPro" id="IPR002202">
    <property type="entry name" value="HMG_CoA_Rdtase"/>
</dbReference>
<keyword evidence="8 9" id="KW-0472">Membrane</keyword>
<keyword evidence="5 9" id="KW-0521">NADP</keyword>
<evidence type="ECO:0000256" key="4">
    <source>
        <dbReference type="ARBA" id="ARBA00022824"/>
    </source>
</evidence>
<dbReference type="NCBIfam" id="TIGR00533">
    <property type="entry name" value="HMG_CoA_R_NADP"/>
    <property type="match status" value="1"/>
</dbReference>
<dbReference type="GO" id="GO:0005778">
    <property type="term" value="C:peroxisomal membrane"/>
    <property type="evidence" value="ECO:0007669"/>
    <property type="project" value="TreeGrafter"/>
</dbReference>
<dbReference type="PANTHER" id="PTHR10572">
    <property type="entry name" value="3-HYDROXY-3-METHYLGLUTARYL-COENZYME A REDUCTASE"/>
    <property type="match status" value="1"/>
</dbReference>
<dbReference type="Gene3D" id="3.30.70.420">
    <property type="entry name" value="Hydroxymethylglutaryl-CoA reductase, class I/II, NAD/NADP-binding domain"/>
    <property type="match status" value="1"/>
</dbReference>
<evidence type="ECO:0000313" key="13">
    <source>
        <dbReference type="Proteomes" id="UP000244309"/>
    </source>
</evidence>
<comment type="caution">
    <text evidence="12">The sequence shown here is derived from an EMBL/GenBank/DDBJ whole genome shotgun (WGS) entry which is preliminary data.</text>
</comment>
<dbReference type="FunFam" id="1.10.3270.10:FF:000001">
    <property type="entry name" value="3-hydroxy-3-methylglutaryl coenzyme A reductase"/>
    <property type="match status" value="1"/>
</dbReference>
<dbReference type="EMBL" id="PKFO01000002">
    <property type="protein sequence ID" value="PVH19435.1"/>
    <property type="molecule type" value="Genomic_DNA"/>
</dbReference>
<dbReference type="GO" id="GO:0006696">
    <property type="term" value="P:ergosterol biosynthetic process"/>
    <property type="evidence" value="ECO:0007669"/>
    <property type="project" value="TreeGrafter"/>
</dbReference>
<dbReference type="PROSITE" id="PS50156">
    <property type="entry name" value="SSD"/>
    <property type="match status" value="1"/>
</dbReference>
<dbReference type="InterPro" id="IPR000731">
    <property type="entry name" value="SSD"/>
</dbReference>
<dbReference type="FunFam" id="3.30.70.420:FF:000001">
    <property type="entry name" value="3-hydroxy-3-methylglutaryl coenzyme A reductase"/>
    <property type="match status" value="1"/>
</dbReference>
<dbReference type="EC" id="1.1.1.34" evidence="9"/>
<keyword evidence="4 9" id="KW-0256">Endoplasmic reticulum</keyword>
<protein>
    <recommendedName>
        <fullName evidence="9">3-hydroxy-3-methylglutaryl coenzyme A reductase</fullName>
        <shortName evidence="9">HMG-CoA reductase</shortName>
        <ecNumber evidence="9">1.1.1.34</ecNumber>
    </recommendedName>
</protein>
<dbReference type="GO" id="GO:0005789">
    <property type="term" value="C:endoplasmic reticulum membrane"/>
    <property type="evidence" value="ECO:0007669"/>
    <property type="project" value="UniProtKB-SubCell"/>
</dbReference>
<evidence type="ECO:0000256" key="9">
    <source>
        <dbReference type="RuleBase" id="RU361219"/>
    </source>
</evidence>
<evidence type="ECO:0000259" key="11">
    <source>
        <dbReference type="PROSITE" id="PS50156"/>
    </source>
</evidence>
<feature type="transmembrane region" description="Helical" evidence="9">
    <location>
        <begin position="20"/>
        <end position="39"/>
    </location>
</feature>
<dbReference type="AlphaFoldDB" id="A0A2V1ANR7"/>
<dbReference type="CDD" id="cd00643">
    <property type="entry name" value="HMG-CoA_reductase_classI"/>
    <property type="match status" value="1"/>
</dbReference>
<feature type="transmembrane region" description="Helical" evidence="9">
    <location>
        <begin position="386"/>
        <end position="406"/>
    </location>
</feature>
<dbReference type="SMR" id="A0A2V1ANR7"/>
<gene>
    <name evidence="12" type="ORF">CXQ85_003281</name>
</gene>
<dbReference type="InterPro" id="IPR009029">
    <property type="entry name" value="HMG_CoA_Rdtase_sub-bd_dom_sf"/>
</dbReference>
<feature type="domain" description="SSD" evidence="11">
    <location>
        <begin position="170"/>
        <end position="333"/>
    </location>
</feature>
<dbReference type="Pfam" id="PF13323">
    <property type="entry name" value="HPIH"/>
    <property type="match status" value="1"/>
</dbReference>
<dbReference type="InterPro" id="IPR053958">
    <property type="entry name" value="HMGCR/SNAP/NPC1-like_SSD"/>
</dbReference>
<dbReference type="InterPro" id="IPR025583">
    <property type="entry name" value="HMG-CoA_N_dom"/>
</dbReference>
<dbReference type="OrthoDB" id="310654at2759"/>
<dbReference type="InterPro" id="IPR004554">
    <property type="entry name" value="HMG_CoA_Rdtase_eu_arc"/>
</dbReference>
<evidence type="ECO:0000256" key="5">
    <source>
        <dbReference type="ARBA" id="ARBA00022857"/>
    </source>
</evidence>
<dbReference type="GO" id="GO:0008299">
    <property type="term" value="P:isoprenoid biosynthetic process"/>
    <property type="evidence" value="ECO:0007669"/>
    <property type="project" value="InterPro"/>
</dbReference>
<dbReference type="PROSITE" id="PS00318">
    <property type="entry name" value="HMG_COA_REDUCTASE_2"/>
    <property type="match status" value="1"/>
</dbReference>
<feature type="region of interest" description="Disordered" evidence="10">
    <location>
        <begin position="979"/>
        <end position="1024"/>
    </location>
</feature>
<dbReference type="SUPFAM" id="SSF56542">
    <property type="entry name" value="Substrate-binding domain of HMG-CoA reductase"/>
    <property type="match status" value="1"/>
</dbReference>
<evidence type="ECO:0000313" key="12">
    <source>
        <dbReference type="EMBL" id="PVH19435.1"/>
    </source>
</evidence>
<evidence type="ECO:0000256" key="8">
    <source>
        <dbReference type="ARBA" id="ARBA00023136"/>
    </source>
</evidence>
<dbReference type="STRING" id="45357.A0A2V1ANR7"/>
<accession>A0A2V1ANR7</accession>
<feature type="region of interest" description="Disordered" evidence="10">
    <location>
        <begin position="516"/>
        <end position="543"/>
    </location>
</feature>
<dbReference type="InterPro" id="IPR023076">
    <property type="entry name" value="HMG_CoA_Rdtase_CS"/>
</dbReference>
<feature type="compositionally biased region" description="Basic residues" evidence="10">
    <location>
        <begin position="521"/>
        <end position="532"/>
    </location>
</feature>
<dbReference type="FunFam" id="3.90.770.10:FF:000001">
    <property type="entry name" value="3-hydroxy-3-methylglutaryl coenzyme A reductase"/>
    <property type="match status" value="1"/>
</dbReference>
<comment type="subcellular location">
    <subcellularLocation>
        <location evidence="1 9">Endoplasmic reticulum membrane</location>
        <topology evidence="1 9">Multi-pass membrane protein</topology>
    </subcellularLocation>
</comment>
<evidence type="ECO:0000256" key="1">
    <source>
        <dbReference type="ARBA" id="ARBA00004477"/>
    </source>
</evidence>
<reference evidence="12 13" key="1">
    <citation type="submission" date="2017-12" db="EMBL/GenBank/DDBJ databases">
        <title>Genome Sequence of a Multidrug-Resistant Candida haemulonii Isolate from a Patient with Chronic Leg Ulcers in Israel.</title>
        <authorList>
            <person name="Chow N.A."/>
            <person name="Gade L."/>
            <person name="Batra D."/>
            <person name="Rowe L.A."/>
            <person name="Ben-Ami R."/>
            <person name="Loparev V.N."/>
            <person name="Litvintseva A.P."/>
        </authorList>
    </citation>
    <scope>NUCLEOTIDE SEQUENCE [LARGE SCALE GENOMIC DNA]</scope>
    <source>
        <strain evidence="12 13">B11899</strain>
    </source>
</reference>
<dbReference type="PROSITE" id="PS50065">
    <property type="entry name" value="HMG_COA_REDUCTASE_4"/>
    <property type="match status" value="1"/>
</dbReference>
<evidence type="ECO:0000256" key="6">
    <source>
        <dbReference type="ARBA" id="ARBA00022989"/>
    </source>
</evidence>
<dbReference type="InterPro" id="IPR023074">
    <property type="entry name" value="HMG_CoA_Rdtase_cat_sf"/>
</dbReference>